<comment type="caution">
    <text evidence="1">The sequence shown here is derived from an EMBL/GenBank/DDBJ whole genome shotgun (WGS) entry which is preliminary data.</text>
</comment>
<reference evidence="1" key="1">
    <citation type="submission" date="2023-03" db="EMBL/GenBank/DDBJ databases">
        <title>Massive genome expansion in bonnet fungi (Mycena s.s.) driven by repeated elements and novel gene families across ecological guilds.</title>
        <authorList>
            <consortium name="Lawrence Berkeley National Laboratory"/>
            <person name="Harder C.B."/>
            <person name="Miyauchi S."/>
            <person name="Viragh M."/>
            <person name="Kuo A."/>
            <person name="Thoen E."/>
            <person name="Andreopoulos B."/>
            <person name="Lu D."/>
            <person name="Skrede I."/>
            <person name="Drula E."/>
            <person name="Henrissat B."/>
            <person name="Morin E."/>
            <person name="Kohler A."/>
            <person name="Barry K."/>
            <person name="LaButti K."/>
            <person name="Morin E."/>
            <person name="Salamov A."/>
            <person name="Lipzen A."/>
            <person name="Mereny Z."/>
            <person name="Hegedus B."/>
            <person name="Baldrian P."/>
            <person name="Stursova M."/>
            <person name="Weitz H."/>
            <person name="Taylor A."/>
            <person name="Grigoriev I.V."/>
            <person name="Nagy L.G."/>
            <person name="Martin F."/>
            <person name="Kauserud H."/>
        </authorList>
    </citation>
    <scope>NUCLEOTIDE SEQUENCE</scope>
    <source>
        <strain evidence="1">CBHHK200</strain>
    </source>
</reference>
<proteinExistence type="predicted"/>
<name>A0AAD6RVP7_9AGAR</name>
<dbReference type="EMBL" id="JARJCM010000580">
    <property type="protein sequence ID" value="KAJ7016156.1"/>
    <property type="molecule type" value="Genomic_DNA"/>
</dbReference>
<gene>
    <name evidence="1" type="ORF">C8F04DRAFT_1203140</name>
</gene>
<evidence type="ECO:0000313" key="1">
    <source>
        <dbReference type="EMBL" id="KAJ7016156.1"/>
    </source>
</evidence>
<organism evidence="1 2">
    <name type="scientific">Mycena alexandri</name>
    <dbReference type="NCBI Taxonomy" id="1745969"/>
    <lineage>
        <taxon>Eukaryota</taxon>
        <taxon>Fungi</taxon>
        <taxon>Dikarya</taxon>
        <taxon>Basidiomycota</taxon>
        <taxon>Agaricomycotina</taxon>
        <taxon>Agaricomycetes</taxon>
        <taxon>Agaricomycetidae</taxon>
        <taxon>Agaricales</taxon>
        <taxon>Marasmiineae</taxon>
        <taxon>Mycenaceae</taxon>
        <taxon>Mycena</taxon>
    </lineage>
</organism>
<keyword evidence="2" id="KW-1185">Reference proteome</keyword>
<evidence type="ECO:0000313" key="2">
    <source>
        <dbReference type="Proteomes" id="UP001218188"/>
    </source>
</evidence>
<sequence length="174" mass="19685">MSVRRQVFSSRIDFNRTSHSLDLNKPSMSQSLLKEASTRSTLIQIMILHLFFSTPLQFIQPFNVQCYFIQLTYSKFRNPNSFNLRESLDLASGISDICSMSGFSLHFESRRLGHGIDEGSSIETSTGLNHGPSCAGKWFAVSKSKGLGFGHLWHLLQAKFFIALRVQESKEFTP</sequence>
<protein>
    <submittedName>
        <fullName evidence="1">Uncharacterized protein</fullName>
    </submittedName>
</protein>
<dbReference type="AlphaFoldDB" id="A0AAD6RVP7"/>
<dbReference type="Proteomes" id="UP001218188">
    <property type="component" value="Unassembled WGS sequence"/>
</dbReference>
<accession>A0AAD6RVP7</accession>